<comment type="similarity">
    <text evidence="2">Belongs to the ScpA family.</text>
</comment>
<dbReference type="InterPro" id="IPR003768">
    <property type="entry name" value="ScpA"/>
</dbReference>
<proteinExistence type="inferred from homology"/>
<dbReference type="GO" id="GO:0007059">
    <property type="term" value="P:chromosome segregation"/>
    <property type="evidence" value="ECO:0007669"/>
    <property type="project" value="UniProtKB-UniRule"/>
</dbReference>
<evidence type="ECO:0000313" key="3">
    <source>
        <dbReference type="EMBL" id="ACD95599.1"/>
    </source>
</evidence>
<keyword evidence="4" id="KW-1185">Reference proteome</keyword>
<dbReference type="GO" id="GO:0005737">
    <property type="term" value="C:cytoplasm"/>
    <property type="evidence" value="ECO:0007669"/>
    <property type="project" value="UniProtKB-SubCell"/>
</dbReference>
<dbReference type="Gene3D" id="6.10.250.2410">
    <property type="match status" value="1"/>
</dbReference>
<dbReference type="EMBL" id="CP001089">
    <property type="protein sequence ID" value="ACD95599.1"/>
    <property type="molecule type" value="Genomic_DNA"/>
</dbReference>
<gene>
    <name evidence="2" type="primary">scpA</name>
    <name evidence="3" type="ordered locus">Glov_1883</name>
</gene>
<organism evidence="3 4">
    <name type="scientific">Trichlorobacter lovleyi (strain ATCC BAA-1151 / DSM 17278 / SZ)</name>
    <name type="common">Geobacter lovleyi</name>
    <dbReference type="NCBI Taxonomy" id="398767"/>
    <lineage>
        <taxon>Bacteria</taxon>
        <taxon>Pseudomonadati</taxon>
        <taxon>Thermodesulfobacteriota</taxon>
        <taxon>Desulfuromonadia</taxon>
        <taxon>Geobacterales</taxon>
        <taxon>Geobacteraceae</taxon>
        <taxon>Trichlorobacter</taxon>
    </lineage>
</organism>
<accession>B3E1U9</accession>
<dbReference type="eggNOG" id="COG1354">
    <property type="taxonomic scope" value="Bacteria"/>
</dbReference>
<dbReference type="Proteomes" id="UP000002420">
    <property type="component" value="Chromosome"/>
</dbReference>
<dbReference type="AlphaFoldDB" id="B3E1U9"/>
<evidence type="ECO:0000256" key="1">
    <source>
        <dbReference type="ARBA" id="ARBA00044777"/>
    </source>
</evidence>
<comment type="function">
    <text evidence="2">Participates in chromosomal partition during cell division. May act via the formation of a condensin-like complex containing Smc and ScpB that pull DNA away from mid-cell into both cell halves.</text>
</comment>
<dbReference type="RefSeq" id="WP_012469938.1">
    <property type="nucleotide sequence ID" value="NC_010814.1"/>
</dbReference>
<reference evidence="3 4" key="1">
    <citation type="submission" date="2008-05" db="EMBL/GenBank/DDBJ databases">
        <title>Complete sequence of chromosome of Geobacter lovleyi SZ.</title>
        <authorList>
            <consortium name="US DOE Joint Genome Institute"/>
            <person name="Lucas S."/>
            <person name="Copeland A."/>
            <person name="Lapidus A."/>
            <person name="Glavina del Rio T."/>
            <person name="Dalin E."/>
            <person name="Tice H."/>
            <person name="Bruce D."/>
            <person name="Goodwin L."/>
            <person name="Pitluck S."/>
            <person name="Chertkov O."/>
            <person name="Meincke L."/>
            <person name="Brettin T."/>
            <person name="Detter J.C."/>
            <person name="Han C."/>
            <person name="Tapia R."/>
            <person name="Kuske C.R."/>
            <person name="Schmutz J."/>
            <person name="Larimer F."/>
            <person name="Land M."/>
            <person name="Hauser L."/>
            <person name="Kyrpides N."/>
            <person name="Mikhailova N."/>
            <person name="Sung Y."/>
            <person name="Fletcher K.E."/>
            <person name="Ritalahti K.M."/>
            <person name="Loeffler F.E."/>
            <person name="Richardson P."/>
        </authorList>
    </citation>
    <scope>NUCLEOTIDE SEQUENCE [LARGE SCALE GENOMIC DNA]</scope>
    <source>
        <strain evidence="4">ATCC BAA-1151 / DSM 17278 / SZ</strain>
    </source>
</reference>
<dbReference type="OrthoDB" id="9811016at2"/>
<dbReference type="Pfam" id="PF02616">
    <property type="entry name" value="SMC_ScpA"/>
    <property type="match status" value="1"/>
</dbReference>
<evidence type="ECO:0000313" key="4">
    <source>
        <dbReference type="Proteomes" id="UP000002420"/>
    </source>
</evidence>
<dbReference type="HAMAP" id="MF_01805">
    <property type="entry name" value="ScpA"/>
    <property type="match status" value="1"/>
</dbReference>
<keyword evidence="2" id="KW-0963">Cytoplasm</keyword>
<dbReference type="InterPro" id="IPR023093">
    <property type="entry name" value="ScpA-like_C"/>
</dbReference>
<keyword evidence="2" id="KW-0131">Cell cycle</keyword>
<comment type="subcellular location">
    <subcellularLocation>
        <location evidence="2">Cytoplasm</location>
    </subcellularLocation>
    <text evidence="2">Associated with two foci at the outer edges of the nucleoid region in young cells, and at four foci within both cell halves in older cells.</text>
</comment>
<dbReference type="PANTHER" id="PTHR33969:SF2">
    <property type="entry name" value="SEGREGATION AND CONDENSATION PROTEIN A"/>
    <property type="match status" value="1"/>
</dbReference>
<sequence length="273" mass="30720">MPQAAETSPTSLFEGAEQGYSIKLDAFEGPLDLLLHLIRKNEVDIYDIPIALITRQYLDYLKLMKELNLDLAGDFLVMASTLLQIKSRMLLPLPDPEEGEGEEQEDPRAELVRRLIEYQRYRDAGLELGARELLGREVFVRPCADGCCLEGFAGDDGPFELDLFELSEAFNRLLAKIPMARAHEVAGQDTLSIVDAINEILTRLDGQDSMEFESLFQEDMGKERMIVTFLALLELCRIKLLKVIQNSRYGTIYIFPSVPVTDDNGVVDALPFA</sequence>
<dbReference type="STRING" id="398767.Glov_1883"/>
<comment type="subunit">
    <text evidence="2">Component of a cohesin-like complex composed of ScpA, ScpB and the Smc homodimer, in which ScpA and ScpB bind to the head domain of Smc. The presence of the three proteins is required for the association of the complex with DNA.</text>
</comment>
<dbReference type="PANTHER" id="PTHR33969">
    <property type="entry name" value="SEGREGATION AND CONDENSATION PROTEIN A"/>
    <property type="match status" value="1"/>
</dbReference>
<dbReference type="KEGG" id="glo:Glov_1883"/>
<keyword evidence="2" id="KW-0159">Chromosome partition</keyword>
<protein>
    <recommendedName>
        <fullName evidence="1 2">Segregation and condensation protein A</fullName>
    </recommendedName>
</protein>
<name>B3E1U9_TRIL1</name>
<keyword evidence="2" id="KW-0132">Cell division</keyword>
<dbReference type="GO" id="GO:0006260">
    <property type="term" value="P:DNA replication"/>
    <property type="evidence" value="ECO:0007669"/>
    <property type="project" value="UniProtKB-UniRule"/>
</dbReference>
<dbReference type="HOGENOM" id="CLU_038686_3_0_7"/>
<dbReference type="GO" id="GO:0051301">
    <property type="term" value="P:cell division"/>
    <property type="evidence" value="ECO:0007669"/>
    <property type="project" value="UniProtKB-KW"/>
</dbReference>
<dbReference type="Gene3D" id="1.10.10.580">
    <property type="entry name" value="Structural maintenance of chromosome 1. Chain E"/>
    <property type="match status" value="1"/>
</dbReference>
<evidence type="ECO:0000256" key="2">
    <source>
        <dbReference type="HAMAP-Rule" id="MF_01805"/>
    </source>
</evidence>